<feature type="transmembrane region" description="Helical" evidence="1">
    <location>
        <begin position="75"/>
        <end position="99"/>
    </location>
</feature>
<feature type="transmembrane region" description="Helical" evidence="1">
    <location>
        <begin position="140"/>
        <end position="159"/>
    </location>
</feature>
<dbReference type="PIRSF" id="PIRSF027391">
    <property type="entry name" value="Hpre_diP_synt_I"/>
    <property type="match status" value="1"/>
</dbReference>
<dbReference type="RefSeq" id="WP_012065353.1">
    <property type="nucleotide sequence ID" value="NC_009633.1"/>
</dbReference>
<accession>A6TW38</accession>
<feature type="transmembrane region" description="Helical" evidence="1">
    <location>
        <begin position="105"/>
        <end position="128"/>
    </location>
</feature>
<keyword evidence="3" id="KW-1185">Reference proteome</keyword>
<dbReference type="OrthoDB" id="9799095at2"/>
<dbReference type="KEGG" id="amt:Amet_4332"/>
<dbReference type="AlphaFoldDB" id="A6TW38"/>
<dbReference type="HOGENOM" id="CLU_108933_1_1_9"/>
<dbReference type="Proteomes" id="UP000001572">
    <property type="component" value="Chromosome"/>
</dbReference>
<evidence type="ECO:0000313" key="2">
    <source>
        <dbReference type="EMBL" id="ABR50406.1"/>
    </source>
</evidence>
<gene>
    <name evidence="2" type="ordered locus">Amet_4332</name>
</gene>
<dbReference type="Gene3D" id="1.10.1760.20">
    <property type="match status" value="1"/>
</dbReference>
<dbReference type="EMBL" id="CP000724">
    <property type="protein sequence ID" value="ABR50406.1"/>
    <property type="molecule type" value="Genomic_DNA"/>
</dbReference>
<proteinExistence type="predicted"/>
<evidence type="ECO:0000313" key="3">
    <source>
        <dbReference type="Proteomes" id="UP000001572"/>
    </source>
</evidence>
<dbReference type="eggNOG" id="COG4769">
    <property type="taxonomic scope" value="Bacteria"/>
</dbReference>
<dbReference type="Pfam" id="PF07456">
    <property type="entry name" value="Hpre_diP_synt_I"/>
    <property type="match status" value="1"/>
</dbReference>
<dbReference type="InterPro" id="IPR014535">
    <property type="entry name" value="Hpre_diP_synt_I"/>
</dbReference>
<keyword evidence="1" id="KW-0812">Transmembrane</keyword>
<dbReference type="STRING" id="293826.Amet_4332"/>
<dbReference type="InterPro" id="IPR010898">
    <property type="entry name" value="Hpre_diP_synth_I"/>
</dbReference>
<name>A6TW38_ALKMQ</name>
<sequence>MKRQKKLVLLGLLTAQALALFVVEMYIPLPIHIPGIKLGLANIISIVALILFGYREAIAIVVLRTLLGSLFAGNFSVFFFSIAGGILSASAMAILFRYLGTHFSIYSISVVGAVFHNIGQLLVAAAIISNFYIFAYLPPLLISGVVTGYFIGWTAKFLLEILRKHGKTLGIEAFNYDLK</sequence>
<evidence type="ECO:0000256" key="1">
    <source>
        <dbReference type="SAM" id="Phobius"/>
    </source>
</evidence>
<protein>
    <submittedName>
        <fullName evidence="2">Heptaprenyl diphosphate synthase component I</fullName>
    </submittedName>
</protein>
<keyword evidence="1" id="KW-0472">Membrane</keyword>
<reference evidence="3" key="1">
    <citation type="journal article" date="2016" name="Genome Announc.">
        <title>Complete genome sequence of Alkaliphilus metalliredigens strain QYMF, an alkaliphilic and metal-reducing bacterium isolated from borax-contaminated leachate ponds.</title>
        <authorList>
            <person name="Hwang C."/>
            <person name="Copeland A."/>
            <person name="Lucas S."/>
            <person name="Lapidus A."/>
            <person name="Barry K."/>
            <person name="Detter J.C."/>
            <person name="Glavina Del Rio T."/>
            <person name="Hammon N."/>
            <person name="Israni S."/>
            <person name="Dalin E."/>
            <person name="Tice H."/>
            <person name="Pitluck S."/>
            <person name="Chertkov O."/>
            <person name="Brettin T."/>
            <person name="Bruce D."/>
            <person name="Han C."/>
            <person name="Schmutz J."/>
            <person name="Larimer F."/>
            <person name="Land M.L."/>
            <person name="Hauser L."/>
            <person name="Kyrpides N."/>
            <person name="Mikhailova N."/>
            <person name="Ye Q."/>
            <person name="Zhou J."/>
            <person name="Richardson P."/>
            <person name="Fields M.W."/>
        </authorList>
    </citation>
    <scope>NUCLEOTIDE SEQUENCE [LARGE SCALE GENOMIC DNA]</scope>
    <source>
        <strain evidence="3">QYMF</strain>
    </source>
</reference>
<keyword evidence="1" id="KW-1133">Transmembrane helix</keyword>
<organism evidence="2 3">
    <name type="scientific">Alkaliphilus metalliredigens (strain QYMF)</name>
    <dbReference type="NCBI Taxonomy" id="293826"/>
    <lineage>
        <taxon>Bacteria</taxon>
        <taxon>Bacillati</taxon>
        <taxon>Bacillota</taxon>
        <taxon>Clostridia</taxon>
        <taxon>Peptostreptococcales</taxon>
        <taxon>Natronincolaceae</taxon>
        <taxon>Alkaliphilus</taxon>
    </lineage>
</organism>